<dbReference type="Pfam" id="PF07679">
    <property type="entry name" value="I-set"/>
    <property type="match status" value="4"/>
</dbReference>
<keyword evidence="2" id="KW-0963">Cytoplasm</keyword>
<dbReference type="SUPFAM" id="SSF49265">
    <property type="entry name" value="Fibronectin type III"/>
    <property type="match status" value="1"/>
</dbReference>
<dbReference type="GeneTree" id="ENSGT00940000156702"/>
<reference evidence="10" key="2">
    <citation type="submission" date="2025-08" db="UniProtKB">
        <authorList>
            <consortium name="Ensembl"/>
        </authorList>
    </citation>
    <scope>IDENTIFICATION</scope>
</reference>
<feature type="region of interest" description="Disordered" evidence="7">
    <location>
        <begin position="556"/>
        <end position="579"/>
    </location>
</feature>
<evidence type="ECO:0000256" key="4">
    <source>
        <dbReference type="ARBA" id="ARBA00022737"/>
    </source>
</evidence>
<evidence type="ECO:0000256" key="2">
    <source>
        <dbReference type="ARBA" id="ARBA00022490"/>
    </source>
</evidence>
<evidence type="ECO:0000313" key="10">
    <source>
        <dbReference type="Ensembl" id="ENSSMAP00000001340.2"/>
    </source>
</evidence>
<dbReference type="InterPro" id="IPR003599">
    <property type="entry name" value="Ig_sub"/>
</dbReference>
<feature type="domain" description="Ig-like" evidence="8">
    <location>
        <begin position="462"/>
        <end position="545"/>
    </location>
</feature>
<gene>
    <name evidence="10" type="primary">obsl1a</name>
</gene>
<name>A0A8D2ZFE2_SCOMX</name>
<evidence type="ECO:0000259" key="8">
    <source>
        <dbReference type="PROSITE" id="PS50835"/>
    </source>
</evidence>
<comment type="subcellular location">
    <subcellularLocation>
        <location evidence="1">Cytoplasm</location>
    </subcellularLocation>
</comment>
<protein>
    <recommendedName>
        <fullName evidence="12">Obscurin like cytoskeletal adaptor 1a</fullName>
    </recommendedName>
</protein>
<evidence type="ECO:0000256" key="3">
    <source>
        <dbReference type="ARBA" id="ARBA00022553"/>
    </source>
</evidence>
<dbReference type="AlphaFoldDB" id="A0A8D2ZFE2"/>
<evidence type="ECO:0000256" key="1">
    <source>
        <dbReference type="ARBA" id="ARBA00004496"/>
    </source>
</evidence>
<dbReference type="PROSITE" id="PS50835">
    <property type="entry name" value="IG_LIKE"/>
    <property type="match status" value="3"/>
</dbReference>
<dbReference type="Ensembl" id="ENSSMAT00000001372.2">
    <property type="protein sequence ID" value="ENSSMAP00000001340.2"/>
    <property type="gene ID" value="ENSSMAG00000000792.2"/>
</dbReference>
<organism evidence="10 11">
    <name type="scientific">Scophthalmus maximus</name>
    <name type="common">Turbot</name>
    <name type="synonym">Psetta maxima</name>
    <dbReference type="NCBI Taxonomy" id="52904"/>
    <lineage>
        <taxon>Eukaryota</taxon>
        <taxon>Metazoa</taxon>
        <taxon>Chordata</taxon>
        <taxon>Craniata</taxon>
        <taxon>Vertebrata</taxon>
        <taxon>Euteleostomi</taxon>
        <taxon>Actinopterygii</taxon>
        <taxon>Neopterygii</taxon>
        <taxon>Teleostei</taxon>
        <taxon>Neoteleostei</taxon>
        <taxon>Acanthomorphata</taxon>
        <taxon>Carangaria</taxon>
        <taxon>Pleuronectiformes</taxon>
        <taxon>Pleuronectoidei</taxon>
        <taxon>Scophthalmidae</taxon>
        <taxon>Scophthalmus</taxon>
    </lineage>
</organism>
<feature type="domain" description="Fibronectin type-III" evidence="9">
    <location>
        <begin position="110"/>
        <end position="207"/>
    </location>
</feature>
<keyword evidence="6" id="KW-0393">Immunoglobulin domain</keyword>
<keyword evidence="5" id="KW-1015">Disulfide bond</keyword>
<evidence type="ECO:0000259" key="9">
    <source>
        <dbReference type="PROSITE" id="PS50853"/>
    </source>
</evidence>
<dbReference type="PANTHER" id="PTHR35971:SF3">
    <property type="entry name" value="OBSCURIN-LIKE PROTEIN 1 ISOFORM X1"/>
    <property type="match status" value="1"/>
</dbReference>
<dbReference type="PANTHER" id="PTHR35971">
    <property type="entry name" value="SI:DKEY-31G6.6"/>
    <property type="match status" value="1"/>
</dbReference>
<dbReference type="Proteomes" id="UP000694558">
    <property type="component" value="Chromosome 1"/>
</dbReference>
<evidence type="ECO:0000313" key="11">
    <source>
        <dbReference type="Proteomes" id="UP000694558"/>
    </source>
</evidence>
<dbReference type="FunFam" id="2.60.40.10:FF:000241">
    <property type="entry name" value="obscurin-like protein 1 isoform X2"/>
    <property type="match status" value="2"/>
</dbReference>
<dbReference type="FunFam" id="2.60.40.10:FF:000464">
    <property type="entry name" value="Putative obscurin-like protein 1"/>
    <property type="match status" value="1"/>
</dbReference>
<dbReference type="FunFam" id="2.60.40.10:FF:000211">
    <property type="entry name" value="Obscurin-like protein 1"/>
    <property type="match status" value="1"/>
</dbReference>
<keyword evidence="4" id="KW-0677">Repeat</keyword>
<dbReference type="InterPro" id="IPR003598">
    <property type="entry name" value="Ig_sub2"/>
</dbReference>
<dbReference type="PROSITE" id="PS50853">
    <property type="entry name" value="FN3"/>
    <property type="match status" value="1"/>
</dbReference>
<evidence type="ECO:0000256" key="7">
    <source>
        <dbReference type="SAM" id="MobiDB-lite"/>
    </source>
</evidence>
<dbReference type="SMART" id="SM00408">
    <property type="entry name" value="IGc2"/>
    <property type="match status" value="3"/>
</dbReference>
<dbReference type="SMART" id="SM00409">
    <property type="entry name" value="IG"/>
    <property type="match status" value="4"/>
</dbReference>
<reference evidence="10" key="1">
    <citation type="submission" date="2023-05" db="EMBL/GenBank/DDBJ databases">
        <title>High-quality long-read genome of Scophthalmus maximus.</title>
        <authorList>
            <person name="Lien S."/>
            <person name="Martinez P."/>
        </authorList>
    </citation>
    <scope>NUCLEOTIDE SEQUENCE [LARGE SCALE GENOMIC DNA]</scope>
</reference>
<accession>A0A8D2ZFE2</accession>
<feature type="compositionally biased region" description="Basic residues" evidence="7">
    <location>
        <begin position="557"/>
        <end position="566"/>
    </location>
</feature>
<dbReference type="InterPro" id="IPR036179">
    <property type="entry name" value="Ig-like_dom_sf"/>
</dbReference>
<dbReference type="SUPFAM" id="SSF48726">
    <property type="entry name" value="Immunoglobulin"/>
    <property type="match status" value="5"/>
</dbReference>
<dbReference type="InterPro" id="IPR036116">
    <property type="entry name" value="FN3_sf"/>
</dbReference>
<dbReference type="FunFam" id="2.60.40.10:FF:001752">
    <property type="entry name" value="obscurin-like isoform X3"/>
    <property type="match status" value="1"/>
</dbReference>
<feature type="domain" description="Ig-like" evidence="8">
    <location>
        <begin position="367"/>
        <end position="456"/>
    </location>
</feature>
<dbReference type="InterPro" id="IPR052385">
    <property type="entry name" value="Obscurin/Obscurin-like_Reg"/>
</dbReference>
<dbReference type="GO" id="GO:0005737">
    <property type="term" value="C:cytoplasm"/>
    <property type="evidence" value="ECO:0007669"/>
    <property type="project" value="UniProtKB-SubCell"/>
</dbReference>
<dbReference type="InterPro" id="IPR007110">
    <property type="entry name" value="Ig-like_dom"/>
</dbReference>
<evidence type="ECO:0000256" key="5">
    <source>
        <dbReference type="ARBA" id="ARBA00023157"/>
    </source>
</evidence>
<sequence length="590" mass="65700">MPDGGKSIAELSVKGAIVRKLPRKLEVLEGENAVFCVEVEDDELDVHWFKDGLKLHETHQTILKSFGKTHILVFVNVAYQDSGVVTFVTGRSKTSSRLKVKASRHCPPICPVGVTMDADRPNSALLTWVPSPNSPTSSRSIFVLERQEVGSQEWLKCHTSETATSAEVGGDSVPCEGDYRFRVCCINKYGRSGHVEFPKAGCELVEGEDAHFSIELSASMVGTWFLNSAQLQHGGRYLIQQLQTQHSLVIRDTCTTEDTAEVTFIANGVRDSAVLKVKRSPVSELDSNKRVETGDAIVLYCEVSHPCAKVSWFKDGEEIKMTDGLNIQSDGNMRRIVIQSADVCHSGVYTCETSGDRIKFNVGVAEPLVTIVEPKDDAVMESYVSEEIRLQCELSRTSGKVQWFKDGQEVEESDNIQLISEGPYRRLTVPCGTEEDGGEYVCKTDGDSVFFQLTVTVRIVSPSQAELELSHLASERLELSCEISQADAPVRWYRDGLEVDEGPNLILEVDGAKHRLVIPVTTVDDTGEYICDTEDDSVAFLVTVTGKNEDVNNFNREHRHHNRRGWARPSTDHPQSHPQGFWKIHLRRCR</sequence>
<dbReference type="InterPro" id="IPR003961">
    <property type="entry name" value="FN3_dom"/>
</dbReference>
<evidence type="ECO:0000256" key="6">
    <source>
        <dbReference type="ARBA" id="ARBA00023319"/>
    </source>
</evidence>
<keyword evidence="3" id="KW-0597">Phosphoprotein</keyword>
<dbReference type="Gene3D" id="2.60.40.10">
    <property type="entry name" value="Immunoglobulins"/>
    <property type="match status" value="6"/>
</dbReference>
<proteinExistence type="predicted"/>
<dbReference type="InterPro" id="IPR013098">
    <property type="entry name" value="Ig_I-set"/>
</dbReference>
<dbReference type="CDD" id="cd00063">
    <property type="entry name" value="FN3"/>
    <property type="match status" value="1"/>
</dbReference>
<feature type="domain" description="Ig-like" evidence="8">
    <location>
        <begin position="281"/>
        <end position="361"/>
    </location>
</feature>
<evidence type="ECO:0008006" key="12">
    <source>
        <dbReference type="Google" id="ProtNLM"/>
    </source>
</evidence>
<dbReference type="InterPro" id="IPR013783">
    <property type="entry name" value="Ig-like_fold"/>
</dbReference>